<dbReference type="AlphaFoldDB" id="C4R3K1"/>
<dbReference type="PDB" id="7XN7">
    <property type="method" value="EM"/>
    <property type="resolution" value="3.10 A"/>
    <property type="chains" value="u=1-429"/>
</dbReference>
<feature type="compositionally biased region" description="Polar residues" evidence="1">
    <location>
        <begin position="385"/>
        <end position="397"/>
    </location>
</feature>
<dbReference type="HOGENOM" id="CLU_052544_0_0_1"/>
<sequence>MSQELEQNRHSGEESPDPVLDANTSDVDDDGLDLFGDDDDEQPEAKPGQLDDSSNDAEEDEQEKAGKPEAKVTSHTKSVYDNGETLDISLPIHPKSHIPQGKQDRWVVKLPDFLDINAEPFDPRPFEMNVKTHEDKNQELLDKLIAVNTVRWRYAKSETGGIFKETNSQIIQWEDGTYSLRVGSEIFDMFTTNTDDNYLVSEHNEEGILMTESTLSKSVKLVPASFQSTTHQKLAKALSAKQKKESYARSVVTKEDPEERQRRLESQENERYRLERRRKQAEEEEDYDSYAVSTSRSRPSRASQMYNAADEDDDDDDVAIGRTLASRRNNGYEDDGFIIDDEEEEEAVENDSADEESENEGDDDEEDDEEAAERLNRLKRAGASKYTNEGEQAQSEPVKSEEADNASQRDDAPRKKRRVILDDDEEEEE</sequence>
<name>C4R3K1_KOMPG</name>
<feature type="region of interest" description="Disordered" evidence="1">
    <location>
        <begin position="245"/>
        <end position="429"/>
    </location>
</feature>
<feature type="compositionally biased region" description="Basic and acidic residues" evidence="1">
    <location>
        <begin position="63"/>
        <end position="72"/>
    </location>
</feature>
<evidence type="ECO:0000313" key="2">
    <source>
        <dbReference type="EMBL" id="CAY70036.1"/>
    </source>
</evidence>
<evidence type="ECO:0008006" key="6">
    <source>
        <dbReference type="Google" id="ProtNLM"/>
    </source>
</evidence>
<feature type="compositionally biased region" description="Acidic residues" evidence="1">
    <location>
        <begin position="332"/>
        <end position="371"/>
    </location>
</feature>
<reference evidence="2 3" key="1">
    <citation type="journal article" date="2009" name="Nat. Biotechnol.">
        <title>Genome sequence of the recombinant protein production host Pichia pastoris.</title>
        <authorList>
            <person name="De Schutter K."/>
            <person name="Lin Y.C."/>
            <person name="Tiels P."/>
            <person name="Van Hecke A."/>
            <person name="Glinka S."/>
            <person name="Weber-Lehmann J."/>
            <person name="Rouze P."/>
            <person name="Van de Peer Y."/>
            <person name="Callewaert N."/>
        </authorList>
    </citation>
    <scope>NUCLEOTIDE SEQUENCE [LARGE SCALE GENOMIC DNA]</scope>
    <source>
        <strain evidence="3">GS115 / ATCC 20864</strain>
    </source>
</reference>
<reference evidence="4 5" key="2">
    <citation type="journal article" date="2022" name="Science">
        <title>Structural basis of nucleosome disassembly and reassembly by RNAPII elongation complex with FACT.</title>
        <authorList>
            <person name="Ehara H."/>
            <person name="Kujirai T."/>
            <person name="Shirouzu M."/>
            <person name="Kurumizaka H."/>
            <person name="Sekine S.I."/>
        </authorList>
    </citation>
    <scope>STRUCTURE BY ELECTRON MICROSCOPY (3.10 ANGSTROMS)</scope>
</reference>
<protein>
    <recommendedName>
        <fullName evidence="6">RNA polymerase-associated protein LEO1</fullName>
    </recommendedName>
</protein>
<dbReference type="RefSeq" id="XP_002492316.1">
    <property type="nucleotide sequence ID" value="XM_002492271.1"/>
</dbReference>
<feature type="region of interest" description="Disordered" evidence="1">
    <location>
        <begin position="1"/>
        <end position="78"/>
    </location>
</feature>
<dbReference type="GO" id="GO:0016593">
    <property type="term" value="C:Cdc73/Paf1 complex"/>
    <property type="evidence" value="ECO:0007669"/>
    <property type="project" value="InterPro"/>
</dbReference>
<dbReference type="KEGG" id="ppa:PAS_chr3_1154"/>
<accession>C4R3K1</accession>
<feature type="compositionally biased region" description="Basic and acidic residues" evidence="1">
    <location>
        <begin position="1"/>
        <end position="13"/>
    </location>
</feature>
<keyword evidence="3" id="KW-1185">Reference proteome</keyword>
<dbReference type="STRING" id="644223.C4R3K1"/>
<dbReference type="PDB" id="7XSZ">
    <property type="method" value="EM"/>
    <property type="resolution" value="3.40 A"/>
    <property type="chains" value="u=1-429"/>
</dbReference>
<dbReference type="EMDB" id="EMD-33447"/>
<dbReference type="PDB" id="7XSX">
    <property type="method" value="EM"/>
    <property type="resolution" value="3.80 A"/>
    <property type="chains" value="u=1-429"/>
</dbReference>
<feature type="compositionally biased region" description="Acidic residues" evidence="1">
    <location>
        <begin position="26"/>
        <end position="42"/>
    </location>
</feature>
<dbReference type="EMDB" id="EMD-33436"/>
<dbReference type="OrthoDB" id="20844at2759"/>
<dbReference type="EMDB" id="EMD-33441"/>
<dbReference type="PDB" id="7XTI">
    <property type="method" value="EM"/>
    <property type="resolution" value="3.90 A"/>
    <property type="chains" value="u=1-429"/>
</dbReference>
<dbReference type="SMR" id="C4R3K1"/>
<feature type="compositionally biased region" description="Basic and acidic residues" evidence="1">
    <location>
        <begin position="245"/>
        <end position="273"/>
    </location>
</feature>
<dbReference type="PDB" id="7XTD">
    <property type="method" value="EM"/>
    <property type="resolution" value="3.90 A"/>
    <property type="chains" value="u=1-429"/>
</dbReference>
<evidence type="ECO:0000256" key="1">
    <source>
        <dbReference type="SAM" id="MobiDB-lite"/>
    </source>
</evidence>
<dbReference type="InParanoid" id="C4R3K1"/>
<dbReference type="EMDB" id="EMD-33437"/>
<dbReference type="FunCoup" id="C4R3K1">
    <property type="interactions" value="151"/>
</dbReference>
<dbReference type="PDB" id="7XSE">
    <property type="method" value="EM"/>
    <property type="resolution" value="3.60 A"/>
    <property type="chains" value="u=1-429"/>
</dbReference>
<dbReference type="OMA" id="TNIYRWS"/>
<evidence type="ECO:0007829" key="5">
    <source>
        <dbReference type="PDB" id="7XSE"/>
    </source>
</evidence>
<dbReference type="PDB" id="7XT7">
    <property type="method" value="EM"/>
    <property type="resolution" value="4.20 A"/>
    <property type="chains" value="u=1-429"/>
</dbReference>
<keyword evidence="4 5" id="KW-0002">3D-structure</keyword>
<dbReference type="GO" id="GO:0006368">
    <property type="term" value="P:transcription elongation by RNA polymerase II"/>
    <property type="evidence" value="ECO:0007669"/>
    <property type="project" value="InterPro"/>
</dbReference>
<dbReference type="GO" id="GO:0032968">
    <property type="term" value="P:positive regulation of transcription elongation by RNA polymerase II"/>
    <property type="evidence" value="ECO:0007669"/>
    <property type="project" value="TreeGrafter"/>
</dbReference>
<dbReference type="PANTHER" id="PTHR23146:SF0">
    <property type="entry name" value="RNA POLYMERASE-ASSOCIATED PROTEIN LEO1"/>
    <property type="match status" value="1"/>
</dbReference>
<feature type="compositionally biased region" description="Basic and acidic residues" evidence="1">
    <location>
        <begin position="398"/>
        <end position="413"/>
    </location>
</feature>
<dbReference type="GO" id="GO:1990269">
    <property type="term" value="F:RNA polymerase II C-terminal domain phosphoserine binding"/>
    <property type="evidence" value="ECO:0007669"/>
    <property type="project" value="TreeGrafter"/>
</dbReference>
<dbReference type="Proteomes" id="UP000000314">
    <property type="component" value="Chromosome 3"/>
</dbReference>
<dbReference type="GeneID" id="8199388"/>
<feature type="compositionally biased region" description="Acidic residues" evidence="1">
    <location>
        <begin position="53"/>
        <end position="62"/>
    </location>
</feature>
<evidence type="ECO:0007829" key="4">
    <source>
        <dbReference type="PDB" id="7XN7"/>
    </source>
</evidence>
<dbReference type="Pfam" id="PF04004">
    <property type="entry name" value="Leo1"/>
    <property type="match status" value="1"/>
</dbReference>
<dbReference type="InterPro" id="IPR007149">
    <property type="entry name" value="Leo1"/>
</dbReference>
<dbReference type="EMDB" id="EMD-33450"/>
<dbReference type="eggNOG" id="KOG2428">
    <property type="taxonomic scope" value="Eukaryota"/>
</dbReference>
<dbReference type="PANTHER" id="PTHR23146">
    <property type="entry name" value="LEO1 PROTEIN"/>
    <property type="match status" value="1"/>
</dbReference>
<feature type="compositionally biased region" description="Acidic residues" evidence="1">
    <location>
        <begin position="309"/>
        <end position="318"/>
    </location>
</feature>
<feature type="compositionally biased region" description="Polar residues" evidence="1">
    <location>
        <begin position="291"/>
        <end position="306"/>
    </location>
</feature>
<gene>
    <name evidence="2" type="ordered locus">PAS_chr3_1154</name>
</gene>
<proteinExistence type="evidence at protein level"/>
<dbReference type="EMDB" id="EMD-33313"/>
<evidence type="ECO:0000313" key="3">
    <source>
        <dbReference type="Proteomes" id="UP000000314"/>
    </source>
</evidence>
<organism evidence="2 3">
    <name type="scientific">Komagataella phaffii (strain GS115 / ATCC 20864)</name>
    <name type="common">Yeast</name>
    <name type="synonym">Pichia pastoris</name>
    <dbReference type="NCBI Taxonomy" id="644223"/>
    <lineage>
        <taxon>Eukaryota</taxon>
        <taxon>Fungi</taxon>
        <taxon>Dikarya</taxon>
        <taxon>Ascomycota</taxon>
        <taxon>Saccharomycotina</taxon>
        <taxon>Pichiomycetes</taxon>
        <taxon>Pichiales</taxon>
        <taxon>Pichiaceae</taxon>
        <taxon>Komagataella</taxon>
    </lineage>
</organism>
<dbReference type="EMBL" id="FN392321">
    <property type="protein sequence ID" value="CAY70036.1"/>
    <property type="molecule type" value="Genomic_DNA"/>
</dbReference>
<dbReference type="EMDB" id="EMD-33424"/>